<protein>
    <submittedName>
        <fullName evidence="15">Cytochrome P450 6j1-like</fullName>
    </submittedName>
</protein>
<evidence type="ECO:0000256" key="8">
    <source>
        <dbReference type="ARBA" id="ARBA00022848"/>
    </source>
</evidence>
<evidence type="ECO:0000256" key="9">
    <source>
        <dbReference type="ARBA" id="ARBA00023002"/>
    </source>
</evidence>
<dbReference type="Proteomes" id="UP000747542">
    <property type="component" value="Unassembled WGS sequence"/>
</dbReference>
<keyword evidence="8" id="KW-0492">Microsome</keyword>
<keyword evidence="11 13" id="KW-0503">Monooxygenase</keyword>
<evidence type="ECO:0000256" key="4">
    <source>
        <dbReference type="ARBA" id="ARBA00010617"/>
    </source>
</evidence>
<evidence type="ECO:0000256" key="11">
    <source>
        <dbReference type="ARBA" id="ARBA00023033"/>
    </source>
</evidence>
<keyword evidence="14" id="KW-1133">Transmembrane helix</keyword>
<dbReference type="FunFam" id="1.10.630.10:FF:000042">
    <property type="entry name" value="Cytochrome P450"/>
    <property type="match status" value="1"/>
</dbReference>
<dbReference type="GO" id="GO:0020037">
    <property type="term" value="F:heme binding"/>
    <property type="evidence" value="ECO:0007669"/>
    <property type="project" value="InterPro"/>
</dbReference>
<evidence type="ECO:0000256" key="10">
    <source>
        <dbReference type="ARBA" id="ARBA00023004"/>
    </source>
</evidence>
<evidence type="ECO:0000256" key="12">
    <source>
        <dbReference type="ARBA" id="ARBA00023136"/>
    </source>
</evidence>
<comment type="similarity">
    <text evidence="4 13">Belongs to the cytochrome P450 family.</text>
</comment>
<keyword evidence="5 13" id="KW-0349">Heme</keyword>
<keyword evidence="7" id="KW-0256">Endoplasmic reticulum</keyword>
<dbReference type="GO" id="GO:0005506">
    <property type="term" value="F:iron ion binding"/>
    <property type="evidence" value="ECO:0007669"/>
    <property type="project" value="InterPro"/>
</dbReference>
<dbReference type="GO" id="GO:0004497">
    <property type="term" value="F:monooxygenase activity"/>
    <property type="evidence" value="ECO:0007669"/>
    <property type="project" value="UniProtKB-KW"/>
</dbReference>
<evidence type="ECO:0000313" key="15">
    <source>
        <dbReference type="EMBL" id="KAG7170940.1"/>
    </source>
</evidence>
<keyword evidence="14" id="KW-0812">Transmembrane</keyword>
<evidence type="ECO:0000313" key="16">
    <source>
        <dbReference type="Proteomes" id="UP000747542"/>
    </source>
</evidence>
<comment type="cofactor">
    <cofactor evidence="1">
        <name>heme</name>
        <dbReference type="ChEBI" id="CHEBI:30413"/>
    </cofactor>
</comment>
<proteinExistence type="inferred from homology"/>
<dbReference type="InterPro" id="IPR017972">
    <property type="entry name" value="Cyt_P450_CS"/>
</dbReference>
<evidence type="ECO:0000256" key="3">
    <source>
        <dbReference type="ARBA" id="ARBA00004406"/>
    </source>
</evidence>
<dbReference type="InterPro" id="IPR001128">
    <property type="entry name" value="Cyt_P450"/>
</dbReference>
<dbReference type="GO" id="GO:0016705">
    <property type="term" value="F:oxidoreductase activity, acting on paired donors, with incorporation or reduction of molecular oxygen"/>
    <property type="evidence" value="ECO:0007669"/>
    <property type="project" value="InterPro"/>
</dbReference>
<dbReference type="EMBL" id="JAHLQT010013238">
    <property type="protein sequence ID" value="KAG7170940.1"/>
    <property type="molecule type" value="Genomic_DNA"/>
</dbReference>
<keyword evidence="9 13" id="KW-0560">Oxidoreductase</keyword>
<keyword evidence="10 13" id="KW-0408">Iron</keyword>
<comment type="subcellular location">
    <subcellularLocation>
        <location evidence="3">Endoplasmic reticulum membrane</location>
        <topology evidence="3">Peripheral membrane protein</topology>
    </subcellularLocation>
    <subcellularLocation>
        <location evidence="2">Microsome membrane</location>
        <topology evidence="2">Peripheral membrane protein</topology>
    </subcellularLocation>
</comment>
<keyword evidence="6 13" id="KW-0479">Metal-binding</keyword>
<organism evidence="15 16">
    <name type="scientific">Homarus americanus</name>
    <name type="common">American lobster</name>
    <dbReference type="NCBI Taxonomy" id="6706"/>
    <lineage>
        <taxon>Eukaryota</taxon>
        <taxon>Metazoa</taxon>
        <taxon>Ecdysozoa</taxon>
        <taxon>Arthropoda</taxon>
        <taxon>Crustacea</taxon>
        <taxon>Multicrustacea</taxon>
        <taxon>Malacostraca</taxon>
        <taxon>Eumalacostraca</taxon>
        <taxon>Eucarida</taxon>
        <taxon>Decapoda</taxon>
        <taxon>Pleocyemata</taxon>
        <taxon>Astacidea</taxon>
        <taxon>Nephropoidea</taxon>
        <taxon>Nephropidae</taxon>
        <taxon>Homarus</taxon>
    </lineage>
</organism>
<accession>A0A8J5K6L1</accession>
<comment type="caution">
    <text evidence="15">The sequence shown here is derived from an EMBL/GenBank/DDBJ whole genome shotgun (WGS) entry which is preliminary data.</text>
</comment>
<gene>
    <name evidence="15" type="primary">Cyp6J1-L</name>
    <name evidence="15" type="ORF">Hamer_G012512</name>
</gene>
<feature type="transmembrane region" description="Helical" evidence="14">
    <location>
        <begin position="6"/>
        <end position="29"/>
    </location>
</feature>
<dbReference type="InterPro" id="IPR050476">
    <property type="entry name" value="Insect_CytP450_Detox"/>
</dbReference>
<sequence length="542" mass="60545">MVPLNTSVVGVTLGSLLVLSCVVLLVYYLQGRQRYWASRGIPCPPATLLVGHTLRRLGLTQPFMEFFDELYHKYNGKDLCGFYDFLKPGLFVGNPELIKSILVRDFDHFADRRTFDLSKVNPIANDMLTNARGSHWRKIRGVVSPAFTTTKTRRLYPLLRQRATHLLQLAGLTATRGPVEARKLSGRYTMDTIASCAFGIECEALSQDTASFPTTAAKIFQLSPTRAFKMLVLMLAPRVAELVHHLGLEFTSPEFLFFRDVVTHTLHTRQETGVHRGDFLDLLLETRAHGNSGLSDETIAAQCILFLLAGYDNTANTLAMALHLLAHHLHVQATLRREIALALLRGGGEVMHDTVMALPYLDAVVSEVLRLYPAAPVIERVCTKTYNVGGVEVEVGMGVLVPVWSIHRDPQHWPQPQQFLPQRFLGAARSDIVPYTYLPFGAGPRSCIGMRFALLSVKVGLVSLLSNLEVQPCPSSPHPLPLDPRVLTLQPKDGVYVNLKSINLREAVEQEMIVYEANIAEDKILTEELKRWYSQRDLTSQS</sequence>
<dbReference type="AlphaFoldDB" id="A0A8J5K6L1"/>
<evidence type="ECO:0000256" key="1">
    <source>
        <dbReference type="ARBA" id="ARBA00001971"/>
    </source>
</evidence>
<evidence type="ECO:0000256" key="5">
    <source>
        <dbReference type="ARBA" id="ARBA00022617"/>
    </source>
</evidence>
<dbReference type="GO" id="GO:0005789">
    <property type="term" value="C:endoplasmic reticulum membrane"/>
    <property type="evidence" value="ECO:0007669"/>
    <property type="project" value="UniProtKB-SubCell"/>
</dbReference>
<keyword evidence="12 14" id="KW-0472">Membrane</keyword>
<name>A0A8J5K6L1_HOMAM</name>
<dbReference type="CDD" id="cd11056">
    <property type="entry name" value="CYP6-like"/>
    <property type="match status" value="1"/>
</dbReference>
<dbReference type="PROSITE" id="PS00086">
    <property type="entry name" value="CYTOCHROME_P450"/>
    <property type="match status" value="1"/>
</dbReference>
<dbReference type="OrthoDB" id="2789670at2759"/>
<evidence type="ECO:0000256" key="7">
    <source>
        <dbReference type="ARBA" id="ARBA00022824"/>
    </source>
</evidence>
<evidence type="ECO:0000256" key="14">
    <source>
        <dbReference type="SAM" id="Phobius"/>
    </source>
</evidence>
<dbReference type="PANTHER" id="PTHR24292:SF54">
    <property type="entry name" value="CYP9F3-RELATED"/>
    <property type="match status" value="1"/>
</dbReference>
<evidence type="ECO:0000256" key="13">
    <source>
        <dbReference type="RuleBase" id="RU000461"/>
    </source>
</evidence>
<reference evidence="15" key="1">
    <citation type="journal article" date="2021" name="Sci. Adv.">
        <title>The American lobster genome reveals insights on longevity, neural, and immune adaptations.</title>
        <authorList>
            <person name="Polinski J.M."/>
            <person name="Zimin A.V."/>
            <person name="Clark K.F."/>
            <person name="Kohn A.B."/>
            <person name="Sadowski N."/>
            <person name="Timp W."/>
            <person name="Ptitsyn A."/>
            <person name="Khanna P."/>
            <person name="Romanova D.Y."/>
            <person name="Williams P."/>
            <person name="Greenwood S.J."/>
            <person name="Moroz L.L."/>
            <person name="Walt D.R."/>
            <person name="Bodnar A.G."/>
        </authorList>
    </citation>
    <scope>NUCLEOTIDE SEQUENCE</scope>
    <source>
        <strain evidence="15">GMGI-L3</strain>
    </source>
</reference>
<dbReference type="PANTHER" id="PTHR24292">
    <property type="entry name" value="CYTOCHROME P450"/>
    <property type="match status" value="1"/>
</dbReference>
<dbReference type="Pfam" id="PF00067">
    <property type="entry name" value="p450"/>
    <property type="match status" value="1"/>
</dbReference>
<evidence type="ECO:0000256" key="6">
    <source>
        <dbReference type="ARBA" id="ARBA00022723"/>
    </source>
</evidence>
<evidence type="ECO:0000256" key="2">
    <source>
        <dbReference type="ARBA" id="ARBA00004174"/>
    </source>
</evidence>
<keyword evidence="16" id="KW-1185">Reference proteome</keyword>